<proteinExistence type="predicted"/>
<keyword evidence="6" id="KW-1238">Degradation of host capsule during virus entry</keyword>
<dbReference type="InterPro" id="IPR051801">
    <property type="entry name" value="GH28_Enzymes"/>
</dbReference>
<evidence type="ECO:0000256" key="5">
    <source>
        <dbReference type="ARBA" id="ARBA00023296"/>
    </source>
</evidence>
<evidence type="ECO:0000259" key="7">
    <source>
        <dbReference type="Pfam" id="PF12708"/>
    </source>
</evidence>
<dbReference type="GO" id="GO:0098015">
    <property type="term" value="C:virus tail"/>
    <property type="evidence" value="ECO:0007669"/>
    <property type="project" value="UniProtKB-KW"/>
</dbReference>
<evidence type="ECO:0000256" key="6">
    <source>
        <dbReference type="ARBA" id="ARBA00035731"/>
    </source>
</evidence>
<keyword evidence="4" id="KW-0946">Virion</keyword>
<evidence type="ECO:0000256" key="4">
    <source>
        <dbReference type="ARBA" id="ARBA00022844"/>
    </source>
</evidence>
<evidence type="ECO:0000313" key="9">
    <source>
        <dbReference type="Proteomes" id="UP000295767"/>
    </source>
</evidence>
<dbReference type="GO" id="GO:0098996">
    <property type="term" value="P:symbiont entry into host cell via disruption of host cell glycocalyx"/>
    <property type="evidence" value="ECO:0007669"/>
    <property type="project" value="UniProtKB-KW"/>
</dbReference>
<sequence length="506" mass="53099">MLNLTKVATWLVNWKASATGAVERTMESKLMDNISVADFGAIPGNTDSRAAFQAAINHAHSLGGGAVTVPSGTWTLKGSLTFYNNVHLVGAGQGSTVLLYSAINVPFAAIGTASTNINNVHIRDLQIIVDGTHTSGDFITWTNGYNLCLENVRVDGPFYNFLKMHGGPQQFIYRVNNCTINGATTSEDVIVIGDTSSAVVQDVFLQNLVLSGGGKGCGVKEVNASGVYASNIDCLGMKYGYAWLPSGATKCRGSFYTAILGDTCKECGLMFAPTGGASVSDLNFNGCWGSSCGTTALHPGVHLNAENGGLENLNFNGLTCVNNKGSGILLTGYNVGGINFSNISCNANSMATRGQKHGIELGAGVQNVNFTNVKAGATPVFEFNNQGYGIFISDGIGSGVKFVNVDARGNVNGAISNASDAAVTIENCPQYVTYNTGAAKIASGTNSVTVPTGISRALQGRYVQVTPTTDINAPFWFEVSGQNIIIRVRNNVSGDQYFSWTVSAQR</sequence>
<dbReference type="InterPro" id="IPR012334">
    <property type="entry name" value="Pectin_lyas_fold"/>
</dbReference>
<evidence type="ECO:0000256" key="2">
    <source>
        <dbReference type="ARBA" id="ARBA00022717"/>
    </source>
</evidence>
<comment type="subcellular location">
    <subcellularLocation>
        <location evidence="1">Virion</location>
    </subcellularLocation>
</comment>
<dbReference type="Pfam" id="PF12708">
    <property type="entry name" value="Pect-lyase_RHGA_epim"/>
    <property type="match status" value="1"/>
</dbReference>
<evidence type="ECO:0000313" key="8">
    <source>
        <dbReference type="EMBL" id="QBP07052.1"/>
    </source>
</evidence>
<keyword evidence="8" id="KW-0456">Lyase</keyword>
<name>A0A482IFD6_9CAUD</name>
<keyword evidence="5" id="KW-1160">Virus entry into host cell</keyword>
<evidence type="ECO:0000256" key="3">
    <source>
        <dbReference type="ARBA" id="ARBA00022732"/>
    </source>
</evidence>
<dbReference type="Proteomes" id="UP000295767">
    <property type="component" value="Segment"/>
</dbReference>
<keyword evidence="2" id="KW-1235">Degradation of host cell envelope components during virus entry</keyword>
<protein>
    <submittedName>
        <fullName evidence="8">Pectate lyase superfamily protein</fullName>
    </submittedName>
</protein>
<keyword evidence="9" id="KW-1185">Reference proteome</keyword>
<dbReference type="SUPFAM" id="SSF51126">
    <property type="entry name" value="Pectin lyase-like"/>
    <property type="match status" value="1"/>
</dbReference>
<gene>
    <name evidence="8" type="ORF">CPT_Minorna_001</name>
</gene>
<dbReference type="PANTHER" id="PTHR31339">
    <property type="entry name" value="PECTIN LYASE-RELATED"/>
    <property type="match status" value="1"/>
</dbReference>
<keyword evidence="3" id="KW-1227">Viral tail protein</keyword>
<evidence type="ECO:0000256" key="1">
    <source>
        <dbReference type="ARBA" id="ARBA00004328"/>
    </source>
</evidence>
<dbReference type="PANTHER" id="PTHR31339:SF86">
    <property type="entry name" value="PECTATE LYASE SUPERFAMILY PROTEIN DOMAIN-CONTAINING PROTEIN"/>
    <property type="match status" value="1"/>
</dbReference>
<dbReference type="GO" id="GO:0016829">
    <property type="term" value="F:lyase activity"/>
    <property type="evidence" value="ECO:0007669"/>
    <property type="project" value="UniProtKB-KW"/>
</dbReference>
<dbReference type="EMBL" id="MK598851">
    <property type="protein sequence ID" value="QBP07052.1"/>
    <property type="molecule type" value="Genomic_DNA"/>
</dbReference>
<dbReference type="InterPro" id="IPR024535">
    <property type="entry name" value="RHGA/B-epi-like_pectate_lyase"/>
</dbReference>
<accession>A0A482IFD6</accession>
<organism evidence="8 9">
    <name type="scientific">Escherichia phage Minorna</name>
    <dbReference type="NCBI Taxonomy" id="2547246"/>
    <lineage>
        <taxon>Viruses</taxon>
        <taxon>Duplodnaviria</taxon>
        <taxon>Heunggongvirae</taxon>
        <taxon>Uroviricota</taxon>
        <taxon>Caudoviricetes</taxon>
        <taxon>Autographivirales</taxon>
        <taxon>Autoscriptoviridae</taxon>
        <taxon>Slopekvirinae</taxon>
        <taxon>Drulisvirus</taxon>
        <taxon>Drulisvirus minorna</taxon>
    </lineage>
</organism>
<dbReference type="Gene3D" id="2.160.20.10">
    <property type="entry name" value="Single-stranded right-handed beta-helix, Pectin lyase-like"/>
    <property type="match status" value="1"/>
</dbReference>
<dbReference type="InterPro" id="IPR011050">
    <property type="entry name" value="Pectin_lyase_fold/virulence"/>
</dbReference>
<dbReference type="GO" id="GO:0098994">
    <property type="term" value="P:symbiont entry into host cell via disruption of host cell envelope"/>
    <property type="evidence" value="ECO:0007669"/>
    <property type="project" value="UniProtKB-KW"/>
</dbReference>
<feature type="domain" description="Rhamnogalacturonase A/B/Epimerase-like pectate lyase" evidence="7">
    <location>
        <begin position="34"/>
        <end position="233"/>
    </location>
</feature>
<reference evidence="9" key="1">
    <citation type="submission" date="2019-03" db="EMBL/GenBank/DDBJ databases">
        <title>Complete Genome Sequence of Escherichia coli Myophage Minorna.</title>
        <authorList>
            <person name="Rogers K."/>
            <person name="Williams Z."/>
            <person name="Min L."/>
            <person name="Newkirk H."/>
            <person name="Liu M."/>
            <person name="Ramsey J."/>
        </authorList>
    </citation>
    <scope>NUCLEOTIDE SEQUENCE [LARGE SCALE GENOMIC DNA]</scope>
</reference>